<sequence>MAKNRSWVGPDTPLSPNLPDLTDSFSVTIPIRFQVSLDNRSPSMSGAEAELQMIKLLLIKFIDRYWYILFYIYEKCGENDNDLNLLKLCDAIGFSSFRHISYCELWYG</sequence>
<dbReference type="EMBL" id="CM042051">
    <property type="protein sequence ID" value="KAI3729552.1"/>
    <property type="molecule type" value="Genomic_DNA"/>
</dbReference>
<evidence type="ECO:0000313" key="1">
    <source>
        <dbReference type="EMBL" id="KAI3729552.1"/>
    </source>
</evidence>
<protein>
    <submittedName>
        <fullName evidence="1">Uncharacterized protein</fullName>
    </submittedName>
</protein>
<proteinExistence type="predicted"/>
<comment type="caution">
    <text evidence="1">The sequence shown here is derived from an EMBL/GenBank/DDBJ whole genome shotgun (WGS) entry which is preliminary data.</text>
</comment>
<reference evidence="1 2" key="2">
    <citation type="journal article" date="2022" name="Mol. Ecol. Resour.">
        <title>The genomes of chicory, endive, great burdock and yacon provide insights into Asteraceae paleo-polyploidization history and plant inulin production.</title>
        <authorList>
            <person name="Fan W."/>
            <person name="Wang S."/>
            <person name="Wang H."/>
            <person name="Wang A."/>
            <person name="Jiang F."/>
            <person name="Liu H."/>
            <person name="Zhao H."/>
            <person name="Xu D."/>
            <person name="Zhang Y."/>
        </authorList>
    </citation>
    <scope>NUCLEOTIDE SEQUENCE [LARGE SCALE GENOMIC DNA]</scope>
    <source>
        <strain evidence="2">cv. Niubang</strain>
    </source>
</reference>
<reference evidence="2" key="1">
    <citation type="journal article" date="2022" name="Mol. Ecol. Resour.">
        <title>The genomes of chicory, endive, great burdock and yacon provide insights into Asteraceae palaeo-polyploidization history and plant inulin production.</title>
        <authorList>
            <person name="Fan W."/>
            <person name="Wang S."/>
            <person name="Wang H."/>
            <person name="Wang A."/>
            <person name="Jiang F."/>
            <person name="Liu H."/>
            <person name="Zhao H."/>
            <person name="Xu D."/>
            <person name="Zhang Y."/>
        </authorList>
    </citation>
    <scope>NUCLEOTIDE SEQUENCE [LARGE SCALE GENOMIC DNA]</scope>
    <source>
        <strain evidence="2">cv. Niubang</strain>
    </source>
</reference>
<name>A0ACB9C5U2_ARCLA</name>
<organism evidence="1 2">
    <name type="scientific">Arctium lappa</name>
    <name type="common">Greater burdock</name>
    <name type="synonym">Lappa major</name>
    <dbReference type="NCBI Taxonomy" id="4217"/>
    <lineage>
        <taxon>Eukaryota</taxon>
        <taxon>Viridiplantae</taxon>
        <taxon>Streptophyta</taxon>
        <taxon>Embryophyta</taxon>
        <taxon>Tracheophyta</taxon>
        <taxon>Spermatophyta</taxon>
        <taxon>Magnoliopsida</taxon>
        <taxon>eudicotyledons</taxon>
        <taxon>Gunneridae</taxon>
        <taxon>Pentapetalae</taxon>
        <taxon>asterids</taxon>
        <taxon>campanulids</taxon>
        <taxon>Asterales</taxon>
        <taxon>Asteraceae</taxon>
        <taxon>Carduoideae</taxon>
        <taxon>Cardueae</taxon>
        <taxon>Arctiinae</taxon>
        <taxon>Arctium</taxon>
    </lineage>
</organism>
<accession>A0ACB9C5U2</accession>
<gene>
    <name evidence="1" type="ORF">L6452_18213</name>
</gene>
<evidence type="ECO:0000313" key="2">
    <source>
        <dbReference type="Proteomes" id="UP001055879"/>
    </source>
</evidence>
<dbReference type="Proteomes" id="UP001055879">
    <property type="component" value="Linkage Group LG05"/>
</dbReference>
<keyword evidence="2" id="KW-1185">Reference proteome</keyword>